<dbReference type="SUPFAM" id="SSF48403">
    <property type="entry name" value="Ankyrin repeat"/>
    <property type="match status" value="1"/>
</dbReference>
<dbReference type="InterPro" id="IPR036770">
    <property type="entry name" value="Ankyrin_rpt-contain_sf"/>
</dbReference>
<dbReference type="GO" id="GO:0006355">
    <property type="term" value="P:regulation of DNA-templated transcription"/>
    <property type="evidence" value="ECO:0007669"/>
    <property type="project" value="InterPro"/>
</dbReference>
<evidence type="ECO:0000256" key="1">
    <source>
        <dbReference type="PROSITE-ProRule" id="PRU00023"/>
    </source>
</evidence>
<dbReference type="VEuPathDB" id="TrichDB:TVAGG3_0394270"/>
<dbReference type="InParanoid" id="A2E686"/>
<evidence type="ECO:0000313" key="2">
    <source>
        <dbReference type="EMBL" id="EAY11809.1"/>
    </source>
</evidence>
<organism evidence="2 3">
    <name type="scientific">Trichomonas vaginalis (strain ATCC PRA-98 / G3)</name>
    <dbReference type="NCBI Taxonomy" id="412133"/>
    <lineage>
        <taxon>Eukaryota</taxon>
        <taxon>Metamonada</taxon>
        <taxon>Parabasalia</taxon>
        <taxon>Trichomonadida</taxon>
        <taxon>Trichomonadidae</taxon>
        <taxon>Trichomonas</taxon>
    </lineage>
</organism>
<dbReference type="PROSITE" id="PS50088">
    <property type="entry name" value="ANK_REPEAT"/>
    <property type="match status" value="1"/>
</dbReference>
<sequence>MPRSFDAQTVPTTEANTTALRSIPKLNSNFVQINNLLEKAANEGDEFTIKVAVDEMFVDVRDPLFGLDALLHSVFQQNNCLRDLLIKFGANPKTRSKELNTMLHLYALKGSIEDVELALQYIDINSQDANGNTPLHYAHQNRNNQVYDFLIAQPGADLTVRNISGKTPNEMSAP</sequence>
<gene>
    <name evidence="2" type="ORF">TVAG_458810</name>
</gene>
<dbReference type="InterPro" id="IPR028320">
    <property type="entry name" value="iASPP"/>
</dbReference>
<accession>A2E686</accession>
<proteinExistence type="predicted"/>
<reference evidence="2" key="1">
    <citation type="submission" date="2006-10" db="EMBL/GenBank/DDBJ databases">
        <authorList>
            <person name="Amadeo P."/>
            <person name="Zhao Q."/>
            <person name="Wortman J."/>
            <person name="Fraser-Liggett C."/>
            <person name="Carlton J."/>
        </authorList>
    </citation>
    <scope>NUCLEOTIDE SEQUENCE</scope>
    <source>
        <strain evidence="2">G3</strain>
    </source>
</reference>
<dbReference type="SMR" id="A2E686"/>
<dbReference type="Pfam" id="PF12796">
    <property type="entry name" value="Ank_2"/>
    <property type="match status" value="1"/>
</dbReference>
<dbReference type="InterPro" id="IPR002110">
    <property type="entry name" value="Ankyrin_rpt"/>
</dbReference>
<keyword evidence="1" id="KW-0040">ANK repeat</keyword>
<name>A2E686_TRIV3</name>
<reference evidence="2" key="2">
    <citation type="journal article" date="2007" name="Science">
        <title>Draft genome sequence of the sexually transmitted pathogen Trichomonas vaginalis.</title>
        <authorList>
            <person name="Carlton J.M."/>
            <person name="Hirt R.P."/>
            <person name="Silva J.C."/>
            <person name="Delcher A.L."/>
            <person name="Schatz M."/>
            <person name="Zhao Q."/>
            <person name="Wortman J.R."/>
            <person name="Bidwell S.L."/>
            <person name="Alsmark U.C.M."/>
            <person name="Besteiro S."/>
            <person name="Sicheritz-Ponten T."/>
            <person name="Noel C.J."/>
            <person name="Dacks J.B."/>
            <person name="Foster P.G."/>
            <person name="Simillion C."/>
            <person name="Van de Peer Y."/>
            <person name="Miranda-Saavedra D."/>
            <person name="Barton G.J."/>
            <person name="Westrop G.D."/>
            <person name="Mueller S."/>
            <person name="Dessi D."/>
            <person name="Fiori P.L."/>
            <person name="Ren Q."/>
            <person name="Paulsen I."/>
            <person name="Zhang H."/>
            <person name="Bastida-Corcuera F.D."/>
            <person name="Simoes-Barbosa A."/>
            <person name="Brown M.T."/>
            <person name="Hayes R.D."/>
            <person name="Mukherjee M."/>
            <person name="Okumura C.Y."/>
            <person name="Schneider R."/>
            <person name="Smith A.J."/>
            <person name="Vanacova S."/>
            <person name="Villalvazo M."/>
            <person name="Haas B.J."/>
            <person name="Pertea M."/>
            <person name="Feldblyum T.V."/>
            <person name="Utterback T.R."/>
            <person name="Shu C.L."/>
            <person name="Osoegawa K."/>
            <person name="de Jong P.J."/>
            <person name="Hrdy I."/>
            <person name="Horvathova L."/>
            <person name="Zubacova Z."/>
            <person name="Dolezal P."/>
            <person name="Malik S.B."/>
            <person name="Logsdon J.M. Jr."/>
            <person name="Henze K."/>
            <person name="Gupta A."/>
            <person name="Wang C.C."/>
            <person name="Dunne R.L."/>
            <person name="Upcroft J.A."/>
            <person name="Upcroft P."/>
            <person name="White O."/>
            <person name="Salzberg S.L."/>
            <person name="Tang P."/>
            <person name="Chiu C.-H."/>
            <person name="Lee Y.-S."/>
            <person name="Embley T.M."/>
            <person name="Coombs G.H."/>
            <person name="Mottram J.C."/>
            <person name="Tachezy J."/>
            <person name="Fraser-Liggett C.M."/>
            <person name="Johnson P.J."/>
        </authorList>
    </citation>
    <scope>NUCLEOTIDE SEQUENCE [LARGE SCALE GENOMIC DNA]</scope>
    <source>
        <strain evidence="2">G3</strain>
    </source>
</reference>
<dbReference type="Gene3D" id="1.25.40.20">
    <property type="entry name" value="Ankyrin repeat-containing domain"/>
    <property type="match status" value="1"/>
</dbReference>
<dbReference type="Proteomes" id="UP000001542">
    <property type="component" value="Unassembled WGS sequence"/>
</dbReference>
<dbReference type="VEuPathDB" id="TrichDB:TVAG_458810"/>
<dbReference type="PANTHER" id="PTHR24164:SF4">
    <property type="entry name" value="RELA-ASSOCIATED INHIBITOR"/>
    <property type="match status" value="1"/>
</dbReference>
<dbReference type="KEGG" id="tva:4769767"/>
<dbReference type="RefSeq" id="XP_001324032.1">
    <property type="nucleotide sequence ID" value="XM_001323997.1"/>
</dbReference>
<protein>
    <submittedName>
        <fullName evidence="2">Uncharacterized protein</fullName>
    </submittedName>
</protein>
<dbReference type="AlphaFoldDB" id="A2E686"/>
<keyword evidence="3" id="KW-1185">Reference proteome</keyword>
<dbReference type="OrthoDB" id="539213at2759"/>
<dbReference type="EMBL" id="DS113312">
    <property type="protein sequence ID" value="EAY11809.1"/>
    <property type="molecule type" value="Genomic_DNA"/>
</dbReference>
<dbReference type="PROSITE" id="PS50297">
    <property type="entry name" value="ANK_REP_REGION"/>
    <property type="match status" value="1"/>
</dbReference>
<feature type="repeat" description="ANK" evidence="1">
    <location>
        <begin position="130"/>
        <end position="163"/>
    </location>
</feature>
<dbReference type="PANTHER" id="PTHR24164">
    <property type="entry name" value="RELA-ASSOCIATED INHIBITOR"/>
    <property type="match status" value="1"/>
</dbReference>
<evidence type="ECO:0000313" key="3">
    <source>
        <dbReference type="Proteomes" id="UP000001542"/>
    </source>
</evidence>